<dbReference type="Pfam" id="PF00071">
    <property type="entry name" value="Ras"/>
    <property type="match status" value="1"/>
</dbReference>
<dbReference type="PROSITE" id="PS51419">
    <property type="entry name" value="RAB"/>
    <property type="match status" value="1"/>
</dbReference>
<keyword evidence="1" id="KW-0547">Nucleotide-binding</keyword>
<dbReference type="PROSITE" id="PS51421">
    <property type="entry name" value="RAS"/>
    <property type="match status" value="1"/>
</dbReference>
<dbReference type="SMART" id="SM00175">
    <property type="entry name" value="RAB"/>
    <property type="match status" value="1"/>
</dbReference>
<reference evidence="3 4" key="1">
    <citation type="journal article" date="2018" name="Genome Biol. Evol.">
        <title>Multiple Roots of Fruiting Body Formation in Amoebozoa.</title>
        <authorList>
            <person name="Hillmann F."/>
            <person name="Forbes G."/>
            <person name="Novohradska S."/>
            <person name="Ferling I."/>
            <person name="Riege K."/>
            <person name="Groth M."/>
            <person name="Westermann M."/>
            <person name="Marz M."/>
            <person name="Spaller T."/>
            <person name="Winckler T."/>
            <person name="Schaap P."/>
            <person name="Glockner G."/>
        </authorList>
    </citation>
    <scope>NUCLEOTIDE SEQUENCE [LARGE SCALE GENOMIC DNA]</scope>
    <source>
        <strain evidence="3 4">Jena</strain>
    </source>
</reference>
<evidence type="ECO:0000313" key="3">
    <source>
        <dbReference type="EMBL" id="PRP76541.1"/>
    </source>
</evidence>
<dbReference type="AlphaFoldDB" id="A0A2P6MXV9"/>
<dbReference type="InterPro" id="IPR005225">
    <property type="entry name" value="Small_GTP-bd"/>
</dbReference>
<dbReference type="NCBIfam" id="TIGR00231">
    <property type="entry name" value="small_GTP"/>
    <property type="match status" value="1"/>
</dbReference>
<sequence length="198" mass="21755">MSKVDVKVVLLGKHSVGKTCLVERFLRGKFKENTVATVGAAFGAKKMDVNGREVTIGVWDTAGQDRYESMSRIYYRSAKAALVCYDLTDLQSFEKVKLWVDELQQNEEECAIYIVGTKSDGVDVGALPRRDMQEYAKQINGFMFDTSAKSGDGIEEIFQHIAEAHVNKEQAPSDKSGRINPGEGRRTKSGGCCGGSAE</sequence>
<name>A0A2P6MXV9_9EUKA</name>
<dbReference type="PRINTS" id="PR00449">
    <property type="entry name" value="RASTRNSFRMNG"/>
</dbReference>
<dbReference type="SMART" id="SM00174">
    <property type="entry name" value="RHO"/>
    <property type="match status" value="1"/>
</dbReference>
<dbReference type="EMBL" id="MDYQ01000317">
    <property type="protein sequence ID" value="PRP76541.1"/>
    <property type="molecule type" value="Genomic_DNA"/>
</dbReference>
<gene>
    <name evidence="3" type="ORF">PROFUN_15083</name>
</gene>
<dbReference type="OrthoDB" id="25896at2759"/>
<dbReference type="FunFam" id="3.40.50.300:FF:001204">
    <property type="entry name" value="Small GTP-binding protein, putative"/>
    <property type="match status" value="1"/>
</dbReference>
<dbReference type="SMART" id="SM00176">
    <property type="entry name" value="RAN"/>
    <property type="match status" value="1"/>
</dbReference>
<dbReference type="STRING" id="1890364.A0A2P6MXV9"/>
<dbReference type="SUPFAM" id="SSF52540">
    <property type="entry name" value="P-loop containing nucleoside triphosphate hydrolases"/>
    <property type="match status" value="1"/>
</dbReference>
<organism evidence="3 4">
    <name type="scientific">Planoprotostelium fungivorum</name>
    <dbReference type="NCBI Taxonomy" id="1890364"/>
    <lineage>
        <taxon>Eukaryota</taxon>
        <taxon>Amoebozoa</taxon>
        <taxon>Evosea</taxon>
        <taxon>Variosea</taxon>
        <taxon>Cavosteliida</taxon>
        <taxon>Cavosteliaceae</taxon>
        <taxon>Planoprotostelium</taxon>
    </lineage>
</organism>
<keyword evidence="4" id="KW-1185">Reference proteome</keyword>
<feature type="compositionally biased region" description="Basic and acidic residues" evidence="2">
    <location>
        <begin position="167"/>
        <end position="177"/>
    </location>
</feature>
<dbReference type="Proteomes" id="UP000241769">
    <property type="component" value="Unassembled WGS sequence"/>
</dbReference>
<dbReference type="InterPro" id="IPR001806">
    <property type="entry name" value="Small_GTPase"/>
</dbReference>
<evidence type="ECO:0000256" key="2">
    <source>
        <dbReference type="SAM" id="MobiDB-lite"/>
    </source>
</evidence>
<dbReference type="InterPro" id="IPR027417">
    <property type="entry name" value="P-loop_NTPase"/>
</dbReference>
<dbReference type="PANTHER" id="PTHR47978">
    <property type="match status" value="1"/>
</dbReference>
<evidence type="ECO:0000313" key="4">
    <source>
        <dbReference type="Proteomes" id="UP000241769"/>
    </source>
</evidence>
<dbReference type="FunCoup" id="A0A2P6MXV9">
    <property type="interactions" value="2"/>
</dbReference>
<dbReference type="InParanoid" id="A0A2P6MXV9"/>
<proteinExistence type="predicted"/>
<dbReference type="GO" id="GO:0005525">
    <property type="term" value="F:GTP binding"/>
    <property type="evidence" value="ECO:0007669"/>
    <property type="project" value="InterPro"/>
</dbReference>
<comment type="caution">
    <text evidence="3">The sequence shown here is derived from an EMBL/GenBank/DDBJ whole genome shotgun (WGS) entry which is preliminary data.</text>
</comment>
<dbReference type="GO" id="GO:0003924">
    <property type="term" value="F:GTPase activity"/>
    <property type="evidence" value="ECO:0007669"/>
    <property type="project" value="InterPro"/>
</dbReference>
<protein>
    <submittedName>
        <fullName evidence="3">RAB24, member RAS oncogene family</fullName>
    </submittedName>
</protein>
<evidence type="ECO:0000256" key="1">
    <source>
        <dbReference type="ARBA" id="ARBA00022741"/>
    </source>
</evidence>
<feature type="region of interest" description="Disordered" evidence="2">
    <location>
        <begin position="167"/>
        <end position="198"/>
    </location>
</feature>
<accession>A0A2P6MXV9</accession>
<dbReference type="Gene3D" id="3.40.50.300">
    <property type="entry name" value="P-loop containing nucleotide triphosphate hydrolases"/>
    <property type="match status" value="1"/>
</dbReference>
<dbReference type="SMART" id="SM00173">
    <property type="entry name" value="RAS"/>
    <property type="match status" value="1"/>
</dbReference>